<dbReference type="PRINTS" id="PR00972">
    <property type="entry name" value="RIBSOMALS12E"/>
</dbReference>
<evidence type="ECO:0000256" key="3">
    <source>
        <dbReference type="ARBA" id="ARBA00023274"/>
    </source>
</evidence>
<evidence type="ECO:0000313" key="7">
    <source>
        <dbReference type="Proteomes" id="UP000193920"/>
    </source>
</evidence>
<name>A0A1Y2A377_9FUNG</name>
<dbReference type="GO" id="GO:1990904">
    <property type="term" value="C:ribonucleoprotein complex"/>
    <property type="evidence" value="ECO:0007669"/>
    <property type="project" value="UniProtKB-KW"/>
</dbReference>
<dbReference type="SUPFAM" id="SSF55315">
    <property type="entry name" value="L30e-like"/>
    <property type="match status" value="1"/>
</dbReference>
<dbReference type="PANTHER" id="PTHR11843">
    <property type="entry name" value="40S RIBOSOMAL PROTEIN S12"/>
    <property type="match status" value="1"/>
</dbReference>
<evidence type="ECO:0000256" key="4">
    <source>
        <dbReference type="RuleBase" id="RU000670"/>
    </source>
</evidence>
<dbReference type="OrthoDB" id="10249311at2759"/>
<keyword evidence="3 4" id="KW-0687">Ribonucleoprotein</keyword>
<dbReference type="GO" id="GO:0006412">
    <property type="term" value="P:translation"/>
    <property type="evidence" value="ECO:0007669"/>
    <property type="project" value="InterPro"/>
</dbReference>
<accession>A0A1Y2A377</accession>
<dbReference type="GO" id="GO:0005840">
    <property type="term" value="C:ribosome"/>
    <property type="evidence" value="ECO:0007669"/>
    <property type="project" value="UniProtKB-KW"/>
</dbReference>
<protein>
    <recommendedName>
        <fullName evidence="4">40S ribosomal protein S12</fullName>
    </recommendedName>
</protein>
<evidence type="ECO:0000256" key="1">
    <source>
        <dbReference type="ARBA" id="ARBA00005824"/>
    </source>
</evidence>
<dbReference type="Gene3D" id="3.30.1330.30">
    <property type="match status" value="1"/>
</dbReference>
<gene>
    <name evidence="6" type="ORF">LY90DRAFT_173369</name>
</gene>
<dbReference type="AlphaFoldDB" id="A0A1Y2A377"/>
<keyword evidence="2 4" id="KW-0689">Ribosomal protein</keyword>
<proteinExistence type="inferred from homology"/>
<comment type="similarity">
    <text evidence="1 4">Belongs to the eukaryotic ribosomal protein eS12 family.</text>
</comment>
<reference evidence="6 7" key="1">
    <citation type="submission" date="2016-08" db="EMBL/GenBank/DDBJ databases">
        <title>A Parts List for Fungal Cellulosomes Revealed by Comparative Genomics.</title>
        <authorList>
            <consortium name="DOE Joint Genome Institute"/>
            <person name="Haitjema C.H."/>
            <person name="Gilmore S.P."/>
            <person name="Henske J.K."/>
            <person name="Solomon K.V."/>
            <person name="De Groot R."/>
            <person name="Kuo A."/>
            <person name="Mondo S.J."/>
            <person name="Salamov A.A."/>
            <person name="Labutti K."/>
            <person name="Zhao Z."/>
            <person name="Chiniquy J."/>
            <person name="Barry K."/>
            <person name="Brewer H.M."/>
            <person name="Purvine S.O."/>
            <person name="Wright A.T."/>
            <person name="Boxma B."/>
            <person name="Van Alen T."/>
            <person name="Hackstein J.H."/>
            <person name="Baker S.E."/>
            <person name="Grigoriev I.V."/>
            <person name="O'Malley M.A."/>
        </authorList>
    </citation>
    <scope>NUCLEOTIDE SEQUENCE [LARGE SCALE GENOMIC DNA]</scope>
    <source>
        <strain evidence="6 7">G1</strain>
    </source>
</reference>
<comment type="caution">
    <text evidence="6">The sequence shown here is derived from an EMBL/GenBank/DDBJ whole genome shotgun (WGS) entry which is preliminary data.</text>
</comment>
<dbReference type="InterPro" id="IPR029064">
    <property type="entry name" value="Ribosomal_eL30-like_sf"/>
</dbReference>
<evidence type="ECO:0000259" key="5">
    <source>
        <dbReference type="Pfam" id="PF01248"/>
    </source>
</evidence>
<dbReference type="InterPro" id="IPR004038">
    <property type="entry name" value="Ribosomal_eL8/eL30/eS12/Gad45"/>
</dbReference>
<keyword evidence="7" id="KW-1185">Reference proteome</keyword>
<dbReference type="InterPro" id="IPR000530">
    <property type="entry name" value="Ribosomal_eS12"/>
</dbReference>
<sequence length="132" mass="14999">MRNEEDAPVQVYAMTVGEALQEVFKEAIIHGCLAKGLRESVKALERREASLCVLVETCRIKEYVKLVEALCKEHCVNLIKIPSYKKLGVWAGLCRFNRRGEPYKIVYTSCAVIKNYGDSAAMNVILRQFNEQ</sequence>
<dbReference type="GO" id="GO:0003735">
    <property type="term" value="F:structural constituent of ribosome"/>
    <property type="evidence" value="ECO:0007669"/>
    <property type="project" value="InterPro"/>
</dbReference>
<evidence type="ECO:0000313" key="6">
    <source>
        <dbReference type="EMBL" id="ORY16850.1"/>
    </source>
</evidence>
<dbReference type="STRING" id="1754190.A0A1Y2A377"/>
<evidence type="ECO:0000256" key="2">
    <source>
        <dbReference type="ARBA" id="ARBA00022980"/>
    </source>
</evidence>
<dbReference type="Pfam" id="PF01248">
    <property type="entry name" value="Ribosomal_L7Ae"/>
    <property type="match status" value="1"/>
</dbReference>
<feature type="domain" description="Ribosomal protein eL8/eL30/eS12/Gadd45" evidence="5">
    <location>
        <begin position="19"/>
        <end position="96"/>
    </location>
</feature>
<dbReference type="EMBL" id="MCOG01000330">
    <property type="protein sequence ID" value="ORY16850.1"/>
    <property type="molecule type" value="Genomic_DNA"/>
</dbReference>
<dbReference type="Proteomes" id="UP000193920">
    <property type="component" value="Unassembled WGS sequence"/>
</dbReference>
<organism evidence="6 7">
    <name type="scientific">Neocallimastix californiae</name>
    <dbReference type="NCBI Taxonomy" id="1754190"/>
    <lineage>
        <taxon>Eukaryota</taxon>
        <taxon>Fungi</taxon>
        <taxon>Fungi incertae sedis</taxon>
        <taxon>Chytridiomycota</taxon>
        <taxon>Chytridiomycota incertae sedis</taxon>
        <taxon>Neocallimastigomycetes</taxon>
        <taxon>Neocallimastigales</taxon>
        <taxon>Neocallimastigaceae</taxon>
        <taxon>Neocallimastix</taxon>
    </lineage>
</organism>